<accession>A0A290QBT5</accession>
<evidence type="ECO:0008006" key="5">
    <source>
        <dbReference type="Google" id="ProtNLM"/>
    </source>
</evidence>
<name>A0A290QBT5_9BACT</name>
<dbReference type="RefSeq" id="WP_096057542.1">
    <property type="nucleotide sequence ID" value="NZ_CP023344.1"/>
</dbReference>
<evidence type="ECO:0000259" key="1">
    <source>
        <dbReference type="Pfam" id="PF06230"/>
    </source>
</evidence>
<gene>
    <name evidence="3" type="ORF">CMV30_00785</name>
</gene>
<dbReference type="Gene3D" id="3.40.50.20">
    <property type="match status" value="1"/>
</dbReference>
<dbReference type="Pfam" id="PF06230">
    <property type="entry name" value="LpxI_C"/>
    <property type="match status" value="1"/>
</dbReference>
<feature type="domain" description="LpxI N-terminal" evidence="2">
    <location>
        <begin position="17"/>
        <end position="146"/>
    </location>
</feature>
<dbReference type="Pfam" id="PF17930">
    <property type="entry name" value="LpxI_N"/>
    <property type="match status" value="1"/>
</dbReference>
<dbReference type="OrthoDB" id="9789836at2"/>
<evidence type="ECO:0000313" key="3">
    <source>
        <dbReference type="EMBL" id="ATC65913.1"/>
    </source>
</evidence>
<organism evidence="3 4">
    <name type="scientific">Nibricoccus aquaticus</name>
    <dbReference type="NCBI Taxonomy" id="2576891"/>
    <lineage>
        <taxon>Bacteria</taxon>
        <taxon>Pseudomonadati</taxon>
        <taxon>Verrucomicrobiota</taxon>
        <taxon>Opitutia</taxon>
        <taxon>Opitutales</taxon>
        <taxon>Opitutaceae</taxon>
        <taxon>Nibricoccus</taxon>
    </lineage>
</organism>
<dbReference type="InterPro" id="IPR053174">
    <property type="entry name" value="LpxI"/>
</dbReference>
<keyword evidence="4" id="KW-1185">Reference proteome</keyword>
<dbReference type="KEGG" id="vbh:CMV30_00785"/>
<dbReference type="Gene3D" id="3.40.140.80">
    <property type="match status" value="1"/>
</dbReference>
<dbReference type="InterPro" id="IPR010415">
    <property type="entry name" value="LpxI_C"/>
</dbReference>
<dbReference type="EMBL" id="CP023344">
    <property type="protein sequence ID" value="ATC65913.1"/>
    <property type="molecule type" value="Genomic_DNA"/>
</dbReference>
<dbReference type="InterPro" id="IPR041255">
    <property type="entry name" value="LpxI_N"/>
</dbReference>
<protein>
    <recommendedName>
        <fullName evidence="5">DUF1009 domain-containing protein</fullName>
    </recommendedName>
</protein>
<dbReference type="Proteomes" id="UP000217265">
    <property type="component" value="Chromosome"/>
</dbReference>
<proteinExistence type="predicted"/>
<dbReference type="AlphaFoldDB" id="A0A290QBT5"/>
<evidence type="ECO:0000259" key="2">
    <source>
        <dbReference type="Pfam" id="PF17930"/>
    </source>
</evidence>
<dbReference type="PANTHER" id="PTHR39962:SF1">
    <property type="entry name" value="LPXI FAMILY PROTEIN"/>
    <property type="match status" value="1"/>
</dbReference>
<dbReference type="InterPro" id="IPR043167">
    <property type="entry name" value="LpxI_C_sf"/>
</dbReference>
<dbReference type="PANTHER" id="PTHR39962">
    <property type="entry name" value="BLL4848 PROTEIN"/>
    <property type="match status" value="1"/>
</dbReference>
<feature type="domain" description="LpxI C-terminal" evidence="1">
    <location>
        <begin position="152"/>
        <end position="277"/>
    </location>
</feature>
<reference evidence="3 4" key="1">
    <citation type="submission" date="2017-09" db="EMBL/GenBank/DDBJ databases">
        <title>Complete genome sequence of Verrucomicrobial strain HZ-65, isolated from freshwater.</title>
        <authorList>
            <person name="Choi A."/>
        </authorList>
    </citation>
    <scope>NUCLEOTIDE SEQUENCE [LARGE SCALE GENOMIC DNA]</scope>
    <source>
        <strain evidence="3 4">HZ-65</strain>
    </source>
</reference>
<evidence type="ECO:0000313" key="4">
    <source>
        <dbReference type="Proteomes" id="UP000217265"/>
    </source>
</evidence>
<sequence length="281" mass="30942">MSVSAFLPKSFDPKKPVALIAGQGLYPVLIAQSIRRAGIPLRLIAFEEETRPDLYDSFAEADRKKLLVGQLGKMLKSLEQFGAGAAIMAGQITPKRLFKGLHPDFKAARILFSLKRRNAETIFGAIASEIEQLGIQMLDARSFLDDQLATPGVMTGGKFPIDREYLDHGIHIARESARLDIGQGCVVRKGTVLAVEAFEGTDAMLRRAGEFKTDNALFVKTVKTHQDYRFDVPVFGQRTLETMREASLHAAALEVGRVIMIDKPAVLAQAKEWGISLLGFE</sequence>